<keyword evidence="2" id="KW-1185">Reference proteome</keyword>
<evidence type="ECO:0000313" key="1">
    <source>
        <dbReference type="EMBL" id="SDE33891.1"/>
    </source>
</evidence>
<dbReference type="AlphaFoldDB" id="A0A1G7C3K4"/>
<dbReference type="OrthoDB" id="3537017at2"/>
<dbReference type="EMBL" id="FNAD01000018">
    <property type="protein sequence ID" value="SDE33891.1"/>
    <property type="molecule type" value="Genomic_DNA"/>
</dbReference>
<gene>
    <name evidence="1" type="ORF">SAMN05216270_118128</name>
</gene>
<dbReference type="Proteomes" id="UP000198949">
    <property type="component" value="Unassembled WGS sequence"/>
</dbReference>
<reference evidence="2" key="1">
    <citation type="submission" date="2016-10" db="EMBL/GenBank/DDBJ databases">
        <authorList>
            <person name="Varghese N."/>
            <person name="Submissions S."/>
        </authorList>
    </citation>
    <scope>NUCLEOTIDE SEQUENCE [LARGE SCALE GENOMIC DNA]</scope>
    <source>
        <strain evidence="2">CGMCC 4.3516</strain>
    </source>
</reference>
<sequence>MGIWDVKASDDREQWTYEPVTAIGPLRFGMRAVEVSEALGDRPSSSRSGQVPTGEMRLVLERFSRRGVVAFYTREGALAGVAVDAQRGPQVRLEGEELTGRVPSEMEAWLTGLLESRDLGLLYTQDGNPASVDLGLVLRAQRAGDVVLTRPLFLIGDWVDNLWDSLPAEEWHTF</sequence>
<evidence type="ECO:0000313" key="2">
    <source>
        <dbReference type="Proteomes" id="UP000198949"/>
    </source>
</evidence>
<name>A0A1G7C3K4_9ACTN</name>
<protein>
    <submittedName>
        <fullName evidence="1">Uncharacterized protein</fullName>
    </submittedName>
</protein>
<accession>A0A1G7C3K4</accession>
<dbReference type="STRING" id="58114.SAMN05216270_118128"/>
<dbReference type="RefSeq" id="WP_091039967.1">
    <property type="nucleotide sequence ID" value="NZ_FNAD01000018.1"/>
</dbReference>
<proteinExistence type="predicted"/>
<organism evidence="1 2">
    <name type="scientific">Glycomyces harbinensis</name>
    <dbReference type="NCBI Taxonomy" id="58114"/>
    <lineage>
        <taxon>Bacteria</taxon>
        <taxon>Bacillati</taxon>
        <taxon>Actinomycetota</taxon>
        <taxon>Actinomycetes</taxon>
        <taxon>Glycomycetales</taxon>
        <taxon>Glycomycetaceae</taxon>
        <taxon>Glycomyces</taxon>
    </lineage>
</organism>